<gene>
    <name evidence="1" type="ORF">LCGC14_0244080</name>
</gene>
<name>A0A0F9WRF3_9ZZZZ</name>
<dbReference type="EMBL" id="LAZR01000125">
    <property type="protein sequence ID" value="KKN88801.1"/>
    <property type="molecule type" value="Genomic_DNA"/>
</dbReference>
<accession>A0A0F9WRF3</accession>
<organism evidence="1">
    <name type="scientific">marine sediment metagenome</name>
    <dbReference type="NCBI Taxonomy" id="412755"/>
    <lineage>
        <taxon>unclassified sequences</taxon>
        <taxon>metagenomes</taxon>
        <taxon>ecological metagenomes</taxon>
    </lineage>
</organism>
<reference evidence="1" key="1">
    <citation type="journal article" date="2015" name="Nature">
        <title>Complex archaea that bridge the gap between prokaryotes and eukaryotes.</title>
        <authorList>
            <person name="Spang A."/>
            <person name="Saw J.H."/>
            <person name="Jorgensen S.L."/>
            <person name="Zaremba-Niedzwiedzka K."/>
            <person name="Martijn J."/>
            <person name="Lind A.E."/>
            <person name="van Eijk R."/>
            <person name="Schleper C."/>
            <person name="Guy L."/>
            <person name="Ettema T.J."/>
        </authorList>
    </citation>
    <scope>NUCLEOTIDE SEQUENCE</scope>
</reference>
<sequence length="62" mass="6890">MAIWKTCEVKGCKAEAIPNRIICYGHAYPAELKKSGRRQAIEAQKKAKAMRLAAEEETTPVT</sequence>
<proteinExistence type="predicted"/>
<dbReference type="AlphaFoldDB" id="A0A0F9WRF3"/>
<evidence type="ECO:0000313" key="1">
    <source>
        <dbReference type="EMBL" id="KKN88801.1"/>
    </source>
</evidence>
<comment type="caution">
    <text evidence="1">The sequence shown here is derived from an EMBL/GenBank/DDBJ whole genome shotgun (WGS) entry which is preliminary data.</text>
</comment>
<protein>
    <submittedName>
        <fullName evidence="1">Uncharacterized protein</fullName>
    </submittedName>
</protein>